<dbReference type="InterPro" id="IPR036452">
    <property type="entry name" value="Ribo_hydro-like"/>
</dbReference>
<proteinExistence type="predicted"/>
<dbReference type="GO" id="GO:0016787">
    <property type="term" value="F:hydrolase activity"/>
    <property type="evidence" value="ECO:0007669"/>
    <property type="project" value="UniProtKB-KW"/>
</dbReference>
<reference evidence="2 3" key="1">
    <citation type="submission" date="2021-01" db="EMBL/GenBank/DDBJ databases">
        <title>Belnapia mucosa sp. nov. and Belnapia arida sp. nov., isolated from the Tabernas Desert (Almeria, Spain).</title>
        <authorList>
            <person name="Molina-Menor E."/>
            <person name="Vidal-Verdu A."/>
            <person name="Calonge A."/>
            <person name="Satari L."/>
            <person name="Pereto Magraner J."/>
            <person name="Porcar Miralles M."/>
        </authorList>
    </citation>
    <scope>NUCLEOTIDE SEQUENCE [LARGE SCALE GENOMIC DNA]</scope>
    <source>
        <strain evidence="2 3">T6</strain>
    </source>
</reference>
<name>A0ABS1VCZ7_9PROT</name>
<dbReference type="EMBL" id="JAEUXJ010000048">
    <property type="protein sequence ID" value="MBL6459523.1"/>
    <property type="molecule type" value="Genomic_DNA"/>
</dbReference>
<evidence type="ECO:0000313" key="2">
    <source>
        <dbReference type="EMBL" id="MBL6459523.1"/>
    </source>
</evidence>
<dbReference type="Proteomes" id="UP000606490">
    <property type="component" value="Unassembled WGS sequence"/>
</dbReference>
<comment type="caution">
    <text evidence="2">The sequence shown here is derived from an EMBL/GenBank/DDBJ whole genome shotgun (WGS) entry which is preliminary data.</text>
</comment>
<dbReference type="InterPro" id="IPR001910">
    <property type="entry name" value="Inosine/uridine_hydrolase_dom"/>
</dbReference>
<dbReference type="Pfam" id="PF01156">
    <property type="entry name" value="IU_nuc_hydro"/>
    <property type="match status" value="1"/>
</dbReference>
<gene>
    <name evidence="2" type="ORF">JMJ55_29880</name>
</gene>
<evidence type="ECO:0000313" key="3">
    <source>
        <dbReference type="Proteomes" id="UP000606490"/>
    </source>
</evidence>
<evidence type="ECO:0000259" key="1">
    <source>
        <dbReference type="Pfam" id="PF01156"/>
    </source>
</evidence>
<accession>A0ABS1VCZ7</accession>
<dbReference type="Gene3D" id="3.90.245.10">
    <property type="entry name" value="Ribonucleoside hydrolase-like"/>
    <property type="match status" value="1"/>
</dbReference>
<dbReference type="RefSeq" id="WP_202829255.1">
    <property type="nucleotide sequence ID" value="NZ_JAEUXJ010000048.1"/>
</dbReference>
<sequence length="364" mass="39306">MMFDMLFSVPNFGWTRSVVLAAGVALGACVGCHPAEALSADSGSCLIIDSDAGLDDFRAVAALGALGPSVPARKVAAIITTEGVARSPEGAGAMERFLKNAGLTIPVIQGVLPNPKRRFTAEHPLDPRLPIWRKEAELLNLTLPEVERQANPAGEDVAVLLRRHTETCTSISLLVIGPWTSFLRYAPDILGRIERIVVQGRPYPDELGGEPAGFNCTYDVDSCLAAFDLLVGRQQRGGRRFRATWVDIPQGPEACAKAEPGVNAEGEPLWAFAPVESWENELRELADRYQKGEVDRGQPARAVAGLLRNRQGLANNSLWDDLAALFLIRPELFAVRGGHVEPCVPAATVRANLSAAMILPERLH</sequence>
<keyword evidence="3" id="KW-1185">Reference proteome</keyword>
<dbReference type="SUPFAM" id="SSF53590">
    <property type="entry name" value="Nucleoside hydrolase"/>
    <property type="match status" value="1"/>
</dbReference>
<protein>
    <submittedName>
        <fullName evidence="2">Nucleoside hydrolase</fullName>
    </submittedName>
</protein>
<keyword evidence="2" id="KW-0378">Hydrolase</keyword>
<organism evidence="2 3">
    <name type="scientific">Belnapia mucosa</name>
    <dbReference type="NCBI Taxonomy" id="2804532"/>
    <lineage>
        <taxon>Bacteria</taxon>
        <taxon>Pseudomonadati</taxon>
        <taxon>Pseudomonadota</taxon>
        <taxon>Alphaproteobacteria</taxon>
        <taxon>Acetobacterales</taxon>
        <taxon>Roseomonadaceae</taxon>
        <taxon>Belnapia</taxon>
    </lineage>
</organism>
<feature type="domain" description="Inosine/uridine-preferring nucleoside hydrolase" evidence="1">
    <location>
        <begin position="46"/>
        <end position="227"/>
    </location>
</feature>